<gene>
    <name evidence="1" type="ORF">UFOPK2282_01106</name>
</gene>
<dbReference type="AlphaFoldDB" id="A0A6J6MDX3"/>
<dbReference type="EMBL" id="CAEZWR010000136">
    <property type="protein sequence ID" value="CAB4671579.1"/>
    <property type="molecule type" value="Genomic_DNA"/>
</dbReference>
<protein>
    <submittedName>
        <fullName evidence="1">Unannotated protein</fullName>
    </submittedName>
</protein>
<evidence type="ECO:0000313" key="1">
    <source>
        <dbReference type="EMBL" id="CAB4671579.1"/>
    </source>
</evidence>
<accession>A0A6J6MDX3</accession>
<name>A0A6J6MDX3_9ZZZZ</name>
<proteinExistence type="predicted"/>
<dbReference type="SUPFAM" id="SSF102114">
    <property type="entry name" value="Radical SAM enzymes"/>
    <property type="match status" value="1"/>
</dbReference>
<organism evidence="1">
    <name type="scientific">freshwater metagenome</name>
    <dbReference type="NCBI Taxonomy" id="449393"/>
    <lineage>
        <taxon>unclassified sequences</taxon>
        <taxon>metagenomes</taxon>
        <taxon>ecological metagenomes</taxon>
    </lineage>
</organism>
<reference evidence="1" key="1">
    <citation type="submission" date="2020-05" db="EMBL/GenBank/DDBJ databases">
        <authorList>
            <person name="Chiriac C."/>
            <person name="Salcher M."/>
            <person name="Ghai R."/>
            <person name="Kavagutti S V."/>
        </authorList>
    </citation>
    <scope>NUCLEOTIDE SEQUENCE</scope>
</reference>
<sequence length="101" mass="10992">MNGNRWWNIKHPSPYAERIAQWESPSAGTEVLTTDQVHMEEVMLGVRLAQGIALDTVSVDRVKDLVAGGLVDPNGVAMGRIQLTLAGRLLADAVIRDLLSD</sequence>
<dbReference type="InterPro" id="IPR058240">
    <property type="entry name" value="rSAM_sf"/>
</dbReference>